<feature type="transmembrane region" description="Helical" evidence="5">
    <location>
        <begin position="275"/>
        <end position="296"/>
    </location>
</feature>
<dbReference type="Pfam" id="PF12698">
    <property type="entry name" value="ABC2_membrane_3"/>
    <property type="match status" value="1"/>
</dbReference>
<dbReference type="GO" id="GO:0016020">
    <property type="term" value="C:membrane"/>
    <property type="evidence" value="ECO:0007669"/>
    <property type="project" value="UniProtKB-SubCell"/>
</dbReference>
<dbReference type="PANTHER" id="PTHR43471">
    <property type="entry name" value="ABC TRANSPORTER PERMEASE"/>
    <property type="match status" value="1"/>
</dbReference>
<feature type="transmembrane region" description="Helical" evidence="5">
    <location>
        <begin position="356"/>
        <end position="378"/>
    </location>
</feature>
<feature type="domain" description="ABC-2 type transporter transmembrane" evidence="6">
    <location>
        <begin position="30"/>
        <end position="375"/>
    </location>
</feature>
<evidence type="ECO:0000256" key="5">
    <source>
        <dbReference type="SAM" id="Phobius"/>
    </source>
</evidence>
<feature type="transmembrane region" description="Helical" evidence="5">
    <location>
        <begin position="183"/>
        <end position="202"/>
    </location>
</feature>
<gene>
    <name evidence="7" type="ORF">CDO81_21775</name>
</gene>
<dbReference type="Proteomes" id="UP000197446">
    <property type="component" value="Unassembled WGS sequence"/>
</dbReference>
<dbReference type="PANTHER" id="PTHR43471:SF3">
    <property type="entry name" value="ABC TRANSPORTER PERMEASE PROTEIN NATB"/>
    <property type="match status" value="1"/>
</dbReference>
<dbReference type="InterPro" id="IPR013525">
    <property type="entry name" value="ABC2_TM"/>
</dbReference>
<evidence type="ECO:0000259" key="6">
    <source>
        <dbReference type="Pfam" id="PF12698"/>
    </source>
</evidence>
<dbReference type="GO" id="GO:0140359">
    <property type="term" value="F:ABC-type transporter activity"/>
    <property type="evidence" value="ECO:0007669"/>
    <property type="project" value="InterPro"/>
</dbReference>
<comment type="caution">
    <text evidence="7">The sequence shown here is derived from an EMBL/GenBank/DDBJ whole genome shotgun (WGS) entry which is preliminary data.</text>
</comment>
<sequence length="387" mass="41406">MKQALIVFAKELSDALRDRRTLMRLLIPALLMGPLLLTALSGLIASLEERAEKREVMAVGIDAAPTLKNFIERQTYSFKPAPSDYEARLRAATLSEPVLVVPADFEAKLRAGEAPTVEVVSDSANQRANAGVGAIKSLLYGFNRERASLNLALRGVSTELLEPVDVQDRDLASAQARAARLTVIIPMFIIMAVLYGALTAALDSTAGERERGSLEPLLMNPAPHGALVVGKWAAVALLGMAVALLSSLSFVPAQWLLKSDVLQAQFSFGTGEVLAFWLLQIPLAAGLSALLMAMAIRSKTFKEAQAGSTLVITAITLMPMVSMFNPGGEAAWYFWVPGLAQNTLMMSVLKGEALRWSQVLPGVIVGFAMAAVALVYVAKSMRAAVAR</sequence>
<organism evidence="7 8">
    <name type="scientific">Roseateles puraquae</name>
    <dbReference type="NCBI Taxonomy" id="431059"/>
    <lineage>
        <taxon>Bacteria</taxon>
        <taxon>Pseudomonadati</taxon>
        <taxon>Pseudomonadota</taxon>
        <taxon>Betaproteobacteria</taxon>
        <taxon>Burkholderiales</taxon>
        <taxon>Sphaerotilaceae</taxon>
        <taxon>Roseateles</taxon>
    </lineage>
</organism>
<dbReference type="RefSeq" id="WP_088485350.1">
    <property type="nucleotide sequence ID" value="NZ_NISI01000011.1"/>
</dbReference>
<evidence type="ECO:0000256" key="4">
    <source>
        <dbReference type="ARBA" id="ARBA00023136"/>
    </source>
</evidence>
<keyword evidence="2 5" id="KW-0812">Transmembrane</keyword>
<keyword evidence="3 5" id="KW-1133">Transmembrane helix</keyword>
<keyword evidence="8" id="KW-1185">Reference proteome</keyword>
<keyword evidence="4 5" id="KW-0472">Membrane</keyword>
<feature type="transmembrane region" description="Helical" evidence="5">
    <location>
        <begin position="308"/>
        <end position="336"/>
    </location>
</feature>
<accession>A0A254N541</accession>
<evidence type="ECO:0000256" key="2">
    <source>
        <dbReference type="ARBA" id="ARBA00022692"/>
    </source>
</evidence>
<comment type="subcellular location">
    <subcellularLocation>
        <location evidence="1">Membrane</location>
        <topology evidence="1">Multi-pass membrane protein</topology>
    </subcellularLocation>
</comment>
<evidence type="ECO:0000313" key="7">
    <source>
        <dbReference type="EMBL" id="OWR01962.1"/>
    </source>
</evidence>
<evidence type="ECO:0000256" key="3">
    <source>
        <dbReference type="ARBA" id="ARBA00022989"/>
    </source>
</evidence>
<dbReference type="AlphaFoldDB" id="A0A254N541"/>
<dbReference type="EMBL" id="NISI01000011">
    <property type="protein sequence ID" value="OWR01962.1"/>
    <property type="molecule type" value="Genomic_DNA"/>
</dbReference>
<name>A0A254N541_9BURK</name>
<proteinExistence type="predicted"/>
<protein>
    <submittedName>
        <fullName evidence="7">Sodium ABC transporter permease</fullName>
    </submittedName>
</protein>
<reference evidence="7 8" key="1">
    <citation type="journal article" date="2007" name="Int. J. Syst. Evol. Microbiol.">
        <title>Description of Pelomonas aquatica sp. nov. and Pelomonas puraquae sp. nov., isolated from industrial and haemodialysis water.</title>
        <authorList>
            <person name="Gomila M."/>
            <person name="Bowien B."/>
            <person name="Falsen E."/>
            <person name="Moore E.R."/>
            <person name="Lalucat J."/>
        </authorList>
    </citation>
    <scope>NUCLEOTIDE SEQUENCE [LARGE SCALE GENOMIC DNA]</scope>
    <source>
        <strain evidence="7 8">CCUG 52769</strain>
    </source>
</reference>
<dbReference type="OrthoDB" id="5486437at2"/>
<evidence type="ECO:0000313" key="8">
    <source>
        <dbReference type="Proteomes" id="UP000197446"/>
    </source>
</evidence>
<evidence type="ECO:0000256" key="1">
    <source>
        <dbReference type="ARBA" id="ARBA00004141"/>
    </source>
</evidence>
<feature type="transmembrane region" description="Helical" evidence="5">
    <location>
        <begin position="25"/>
        <end position="47"/>
    </location>
</feature>
<feature type="transmembrane region" description="Helical" evidence="5">
    <location>
        <begin position="232"/>
        <end position="255"/>
    </location>
</feature>